<evidence type="ECO:0000313" key="11">
    <source>
        <dbReference type="EMBL" id="PZE18789.1"/>
    </source>
</evidence>
<evidence type="ECO:0000259" key="10">
    <source>
        <dbReference type="Pfam" id="PF02602"/>
    </source>
</evidence>
<dbReference type="PANTHER" id="PTHR38042">
    <property type="entry name" value="UROPORPHYRINOGEN-III SYNTHASE, CHLOROPLASTIC"/>
    <property type="match status" value="1"/>
</dbReference>
<keyword evidence="4 9" id="KW-0456">Lyase</keyword>
<dbReference type="InterPro" id="IPR036108">
    <property type="entry name" value="4pyrrol_syn_uPrphyn_synt_sf"/>
</dbReference>
<comment type="pathway">
    <text evidence="1 9">Porphyrin-containing compound metabolism; protoporphyrin-IX biosynthesis; coproporphyrinogen-III from 5-aminolevulinate: step 3/4.</text>
</comment>
<dbReference type="GO" id="GO:0006782">
    <property type="term" value="P:protoporphyrinogen IX biosynthetic process"/>
    <property type="evidence" value="ECO:0007669"/>
    <property type="project" value="UniProtKB-UniRule"/>
</dbReference>
<dbReference type="Pfam" id="PF02602">
    <property type="entry name" value="HEM4"/>
    <property type="match status" value="1"/>
</dbReference>
<dbReference type="PANTHER" id="PTHR38042:SF1">
    <property type="entry name" value="UROPORPHYRINOGEN-III SYNTHASE, CHLOROPLASTIC"/>
    <property type="match status" value="1"/>
</dbReference>
<comment type="caution">
    <text evidence="11">The sequence shown here is derived from an EMBL/GenBank/DDBJ whole genome shotgun (WGS) entry which is preliminary data.</text>
</comment>
<dbReference type="RefSeq" id="WP_111061690.1">
    <property type="nucleotide sequence ID" value="NZ_JBHUCU010000007.1"/>
</dbReference>
<name>A0A2W1N2B2_9FLAO</name>
<dbReference type="InterPro" id="IPR039793">
    <property type="entry name" value="UROS/Hem4"/>
</dbReference>
<dbReference type="SUPFAM" id="SSF69618">
    <property type="entry name" value="HemD-like"/>
    <property type="match status" value="1"/>
</dbReference>
<evidence type="ECO:0000256" key="1">
    <source>
        <dbReference type="ARBA" id="ARBA00004772"/>
    </source>
</evidence>
<evidence type="ECO:0000256" key="7">
    <source>
        <dbReference type="ARBA" id="ARBA00040167"/>
    </source>
</evidence>
<dbReference type="InterPro" id="IPR003754">
    <property type="entry name" value="4pyrrol_synth_uPrphyn_synth"/>
</dbReference>
<feature type="domain" description="Tetrapyrrole biosynthesis uroporphyrinogen III synthase" evidence="10">
    <location>
        <begin position="33"/>
        <end position="198"/>
    </location>
</feature>
<evidence type="ECO:0000256" key="2">
    <source>
        <dbReference type="ARBA" id="ARBA00008133"/>
    </source>
</evidence>
<evidence type="ECO:0000256" key="8">
    <source>
        <dbReference type="ARBA" id="ARBA00048617"/>
    </source>
</evidence>
<evidence type="ECO:0000256" key="9">
    <source>
        <dbReference type="RuleBase" id="RU366031"/>
    </source>
</evidence>
<dbReference type="GO" id="GO:0006780">
    <property type="term" value="P:uroporphyrinogen III biosynthetic process"/>
    <property type="evidence" value="ECO:0007669"/>
    <property type="project" value="UniProtKB-UniRule"/>
</dbReference>
<evidence type="ECO:0000256" key="6">
    <source>
        <dbReference type="ARBA" id="ARBA00037589"/>
    </source>
</evidence>
<keyword evidence="5 9" id="KW-0627">Porphyrin biosynthesis</keyword>
<gene>
    <name evidence="11" type="ORF">DNU06_02870</name>
</gene>
<keyword evidence="12" id="KW-1185">Reference proteome</keyword>
<comment type="catalytic activity">
    <reaction evidence="8 9">
        <text>hydroxymethylbilane = uroporphyrinogen III + H2O</text>
        <dbReference type="Rhea" id="RHEA:18965"/>
        <dbReference type="ChEBI" id="CHEBI:15377"/>
        <dbReference type="ChEBI" id="CHEBI:57308"/>
        <dbReference type="ChEBI" id="CHEBI:57845"/>
        <dbReference type="EC" id="4.2.1.75"/>
    </reaction>
</comment>
<dbReference type="Gene3D" id="3.40.50.10090">
    <property type="match status" value="2"/>
</dbReference>
<accession>A0A2W1N2B2</accession>
<dbReference type="UniPathway" id="UPA00251">
    <property type="reaction ID" value="UER00320"/>
</dbReference>
<evidence type="ECO:0000313" key="12">
    <source>
        <dbReference type="Proteomes" id="UP000249248"/>
    </source>
</evidence>
<dbReference type="EMBL" id="QKSB01000001">
    <property type="protein sequence ID" value="PZE18789.1"/>
    <property type="molecule type" value="Genomic_DNA"/>
</dbReference>
<proteinExistence type="inferred from homology"/>
<evidence type="ECO:0000256" key="5">
    <source>
        <dbReference type="ARBA" id="ARBA00023244"/>
    </source>
</evidence>
<evidence type="ECO:0000256" key="3">
    <source>
        <dbReference type="ARBA" id="ARBA00013109"/>
    </source>
</evidence>
<evidence type="ECO:0000256" key="4">
    <source>
        <dbReference type="ARBA" id="ARBA00023239"/>
    </source>
</evidence>
<organism evidence="11 12">
    <name type="scientific">Putridiphycobacter roseus</name>
    <dbReference type="NCBI Taxonomy" id="2219161"/>
    <lineage>
        <taxon>Bacteria</taxon>
        <taxon>Pseudomonadati</taxon>
        <taxon>Bacteroidota</taxon>
        <taxon>Flavobacteriia</taxon>
        <taxon>Flavobacteriales</taxon>
        <taxon>Crocinitomicaceae</taxon>
        <taxon>Putridiphycobacter</taxon>
    </lineage>
</organism>
<dbReference type="AlphaFoldDB" id="A0A2W1N2B2"/>
<dbReference type="OrthoDB" id="1523900at2"/>
<comment type="function">
    <text evidence="6 9">Catalyzes cyclization of the linear tetrapyrrole, hydroxymethylbilane, to the macrocyclic uroporphyrinogen III.</text>
</comment>
<protein>
    <recommendedName>
        <fullName evidence="7 9">Uroporphyrinogen-III synthase</fullName>
        <ecNumber evidence="3 9">4.2.1.75</ecNumber>
    </recommendedName>
</protein>
<dbReference type="GO" id="GO:0004852">
    <property type="term" value="F:uroporphyrinogen-III synthase activity"/>
    <property type="evidence" value="ECO:0007669"/>
    <property type="project" value="UniProtKB-UniRule"/>
</dbReference>
<reference evidence="11 12" key="1">
    <citation type="submission" date="2018-06" db="EMBL/GenBank/DDBJ databases">
        <title>The draft genome sequence of Crocinitomix sp. SM1701.</title>
        <authorList>
            <person name="Zhang X."/>
        </authorList>
    </citation>
    <scope>NUCLEOTIDE SEQUENCE [LARGE SCALE GENOMIC DNA]</scope>
    <source>
        <strain evidence="11 12">SM1701</strain>
    </source>
</reference>
<dbReference type="Proteomes" id="UP000249248">
    <property type="component" value="Unassembled WGS sequence"/>
</dbReference>
<dbReference type="CDD" id="cd06578">
    <property type="entry name" value="HemD"/>
    <property type="match status" value="1"/>
</dbReference>
<comment type="similarity">
    <text evidence="2 9">Belongs to the uroporphyrinogen-III synthase family.</text>
</comment>
<dbReference type="EC" id="4.2.1.75" evidence="3 9"/>
<sequence length="207" mass="23376">MKCLPPSNSIRWKDMDFINVGIKKFELPFSLKEKTIVFTSKNAVNALVKWYPNEKFKEAFVYCVGEKTKALLEDNEIEVHGVSPYSKDLSLQLVQDKTREIILFCGNLRRAELKEAALAHGIVYQEIEVYETTLTPHELSEDFDGIVFFSPSAVQSFAELNSPKNSIAFCIGTSTANAASKYFKQVLISDDLTIESVLDKVKEYDGN</sequence>